<evidence type="ECO:0008006" key="3">
    <source>
        <dbReference type="Google" id="ProtNLM"/>
    </source>
</evidence>
<evidence type="ECO:0000313" key="2">
    <source>
        <dbReference type="Proteomes" id="UP000775872"/>
    </source>
</evidence>
<sequence>MRFSYPGLISGAWAIVGTSPTAVSYMGDLYAFWVASFAGSIYCAKRSSKDGKWGAAYALQGFVSGIAVAEGTSPCAAVYRDKLYLFYNGRGRNGTFYAQYTSAGWEPKVTALIDHVPSKQMGFDGNTSPAAAVHNGKLHVFWCGSGRDGIYWFTLQENTWNYQSPIQGRVSVAPNSSPCACTWGENLCVFYNGGGGDGTYYFTYNGAPDKLWNDPISVRANMTGGMGTAADTSPSFVSTDSGRPRLFWVGSGGHSEGLWSSEAFRGGWERQDRLSNEIGSKDLGEKTSPAATTLDVLDIERKVERIPFVFWAGDGKRTDLVPIYFATV</sequence>
<reference evidence="1 2" key="2">
    <citation type="submission" date="2021-10" db="EMBL/GenBank/DDBJ databases">
        <authorList>
            <person name="Piombo E."/>
        </authorList>
    </citation>
    <scope>NUCLEOTIDE SEQUENCE [LARGE SCALE GENOMIC DNA]</scope>
</reference>
<organism evidence="1 2">
    <name type="scientific">Clonostachys solani</name>
    <dbReference type="NCBI Taxonomy" id="160281"/>
    <lineage>
        <taxon>Eukaryota</taxon>
        <taxon>Fungi</taxon>
        <taxon>Dikarya</taxon>
        <taxon>Ascomycota</taxon>
        <taxon>Pezizomycotina</taxon>
        <taxon>Sordariomycetes</taxon>
        <taxon>Hypocreomycetidae</taxon>
        <taxon>Hypocreales</taxon>
        <taxon>Bionectriaceae</taxon>
        <taxon>Clonostachys</taxon>
    </lineage>
</organism>
<dbReference type="OrthoDB" id="3219467at2759"/>
<dbReference type="SUPFAM" id="SSF89372">
    <property type="entry name" value="Fucose-specific lectin"/>
    <property type="match status" value="1"/>
</dbReference>
<evidence type="ECO:0000313" key="1">
    <source>
        <dbReference type="EMBL" id="CAH0051302.1"/>
    </source>
</evidence>
<dbReference type="Proteomes" id="UP000775872">
    <property type="component" value="Unassembled WGS sequence"/>
</dbReference>
<name>A0A9N9Z893_9HYPO</name>
<protein>
    <recommendedName>
        <fullName evidence="3">Fucose-specific lectin</fullName>
    </recommendedName>
</protein>
<comment type="caution">
    <text evidence="1">The sequence shown here is derived from an EMBL/GenBank/DDBJ whole genome shotgun (WGS) entry which is preliminary data.</text>
</comment>
<accession>A0A9N9Z893</accession>
<keyword evidence="2" id="KW-1185">Reference proteome</keyword>
<dbReference type="EMBL" id="CABFOC020000040">
    <property type="protein sequence ID" value="CAH0051302.1"/>
    <property type="molecule type" value="Genomic_DNA"/>
</dbReference>
<dbReference type="AlphaFoldDB" id="A0A9N9Z893"/>
<dbReference type="Gene3D" id="2.120.10.70">
    <property type="entry name" value="Fucose-specific lectin"/>
    <property type="match status" value="1"/>
</dbReference>
<proteinExistence type="predicted"/>
<gene>
    <name evidence="1" type="ORF">CSOL1703_00014623</name>
</gene>
<reference evidence="2" key="1">
    <citation type="submission" date="2019-06" db="EMBL/GenBank/DDBJ databases">
        <authorList>
            <person name="Broberg M."/>
        </authorList>
    </citation>
    <scope>NUCLEOTIDE SEQUENCE [LARGE SCALE GENOMIC DNA]</scope>
</reference>